<proteinExistence type="predicted"/>
<organism evidence="7 8">
    <name type="scientific">Salvia divinorum</name>
    <name type="common">Maria pastora</name>
    <name type="synonym">Diviner's sage</name>
    <dbReference type="NCBI Taxonomy" id="28513"/>
    <lineage>
        <taxon>Eukaryota</taxon>
        <taxon>Viridiplantae</taxon>
        <taxon>Streptophyta</taxon>
        <taxon>Embryophyta</taxon>
        <taxon>Tracheophyta</taxon>
        <taxon>Spermatophyta</taxon>
        <taxon>Magnoliopsida</taxon>
        <taxon>eudicotyledons</taxon>
        <taxon>Gunneridae</taxon>
        <taxon>Pentapetalae</taxon>
        <taxon>asterids</taxon>
        <taxon>lamiids</taxon>
        <taxon>Lamiales</taxon>
        <taxon>Lamiaceae</taxon>
        <taxon>Nepetoideae</taxon>
        <taxon>Mentheae</taxon>
        <taxon>Salviinae</taxon>
        <taxon>Salvia</taxon>
        <taxon>Salvia subgen. Calosphace</taxon>
    </lineage>
</organism>
<evidence type="ECO:0000259" key="6">
    <source>
        <dbReference type="PROSITE" id="PS50863"/>
    </source>
</evidence>
<comment type="caution">
    <text evidence="7">The sequence shown here is derived from an EMBL/GenBank/DDBJ whole genome shotgun (WGS) entry which is preliminary data.</text>
</comment>
<dbReference type="InterPro" id="IPR003340">
    <property type="entry name" value="B3_DNA-bd"/>
</dbReference>
<dbReference type="SUPFAM" id="SSF101936">
    <property type="entry name" value="DNA-binding pseudobarrel domain"/>
    <property type="match status" value="1"/>
</dbReference>
<evidence type="ECO:0000256" key="3">
    <source>
        <dbReference type="ARBA" id="ARBA00023125"/>
    </source>
</evidence>
<keyword evidence="3" id="KW-0238">DNA-binding</keyword>
<dbReference type="PANTHER" id="PTHR31391:SF64">
    <property type="entry name" value="B3 DOMAIN-CONTAINING PROTEIN OS06G0112300"/>
    <property type="match status" value="1"/>
</dbReference>
<evidence type="ECO:0000256" key="1">
    <source>
        <dbReference type="ARBA" id="ARBA00004123"/>
    </source>
</evidence>
<dbReference type="Gene3D" id="2.40.330.10">
    <property type="entry name" value="DNA-binding pseudobarrel domain"/>
    <property type="match status" value="1"/>
</dbReference>
<dbReference type="AlphaFoldDB" id="A0ABD1GTJ5"/>
<feature type="domain" description="TF-B3" evidence="6">
    <location>
        <begin position="55"/>
        <end position="151"/>
    </location>
</feature>
<accession>A0ABD1GTJ5</accession>
<dbReference type="GO" id="GO:0005634">
    <property type="term" value="C:nucleus"/>
    <property type="evidence" value="ECO:0007669"/>
    <property type="project" value="UniProtKB-SubCell"/>
</dbReference>
<evidence type="ECO:0000256" key="4">
    <source>
        <dbReference type="ARBA" id="ARBA00023163"/>
    </source>
</evidence>
<keyword evidence="5" id="KW-0539">Nucleus</keyword>
<gene>
    <name evidence="7" type="ORF">AAHA92_23949</name>
</gene>
<evidence type="ECO:0000313" key="7">
    <source>
        <dbReference type="EMBL" id="KAL1547474.1"/>
    </source>
</evidence>
<dbReference type="GO" id="GO:0003677">
    <property type="term" value="F:DNA binding"/>
    <property type="evidence" value="ECO:0007669"/>
    <property type="project" value="UniProtKB-KW"/>
</dbReference>
<keyword evidence="8" id="KW-1185">Reference proteome</keyword>
<comment type="subcellular location">
    <subcellularLocation>
        <location evidence="1">Nucleus</location>
    </subcellularLocation>
</comment>
<sequence>MMAHSKQDACPTVVKEEVLQANEESPQAGFIPSFAAAEVEIDDGFCCLSGDKPFFHVIMSNSHIHPPYNMKVPSHMVPICPRQVVPMILTHGSKNWNMSYNGKAKQHRFEAGGWRSFVADNKMELGDACIFEVMEPSMESFRLRVIILRNIEYLPPELEANVPDTQADGMTPESAIEID</sequence>
<dbReference type="Pfam" id="PF02362">
    <property type="entry name" value="B3"/>
    <property type="match status" value="1"/>
</dbReference>
<evidence type="ECO:0000256" key="2">
    <source>
        <dbReference type="ARBA" id="ARBA00023015"/>
    </source>
</evidence>
<dbReference type="EMBL" id="JBEAFC010000008">
    <property type="protein sequence ID" value="KAL1547474.1"/>
    <property type="molecule type" value="Genomic_DNA"/>
</dbReference>
<evidence type="ECO:0000256" key="5">
    <source>
        <dbReference type="ARBA" id="ARBA00023242"/>
    </source>
</evidence>
<dbReference type="SMART" id="SM01019">
    <property type="entry name" value="B3"/>
    <property type="match status" value="1"/>
</dbReference>
<dbReference type="InterPro" id="IPR015300">
    <property type="entry name" value="DNA-bd_pseudobarrel_sf"/>
</dbReference>
<dbReference type="InterPro" id="IPR044837">
    <property type="entry name" value="REM16-like"/>
</dbReference>
<protein>
    <recommendedName>
        <fullName evidence="6">TF-B3 domain-containing protein</fullName>
    </recommendedName>
</protein>
<evidence type="ECO:0000313" key="8">
    <source>
        <dbReference type="Proteomes" id="UP001567538"/>
    </source>
</evidence>
<dbReference type="CDD" id="cd10017">
    <property type="entry name" value="B3_DNA"/>
    <property type="match status" value="1"/>
</dbReference>
<reference evidence="7 8" key="1">
    <citation type="submission" date="2024-06" db="EMBL/GenBank/DDBJ databases">
        <title>A chromosome level genome sequence of Diviner's sage (Salvia divinorum).</title>
        <authorList>
            <person name="Ford S.A."/>
            <person name="Ro D.-K."/>
            <person name="Ness R.W."/>
            <person name="Phillips M.A."/>
        </authorList>
    </citation>
    <scope>NUCLEOTIDE SEQUENCE [LARGE SCALE GENOMIC DNA]</scope>
    <source>
        <strain evidence="7">SAF-2024a</strain>
        <tissue evidence="7">Leaf</tissue>
    </source>
</reference>
<dbReference type="PROSITE" id="PS50863">
    <property type="entry name" value="B3"/>
    <property type="match status" value="1"/>
</dbReference>
<name>A0ABD1GTJ5_SALDI</name>
<dbReference type="Proteomes" id="UP001567538">
    <property type="component" value="Unassembled WGS sequence"/>
</dbReference>
<dbReference type="PANTHER" id="PTHR31391">
    <property type="entry name" value="B3 DOMAIN-CONTAINING PROTEIN OS11G0197600-RELATED"/>
    <property type="match status" value="1"/>
</dbReference>
<keyword evidence="4" id="KW-0804">Transcription</keyword>
<keyword evidence="2" id="KW-0805">Transcription regulation</keyword>